<reference evidence="1 3" key="2">
    <citation type="journal article" date="2014" name="BMC Genomics">
        <title>An improved genome release (version Mt4.0) for the model legume Medicago truncatula.</title>
        <authorList>
            <person name="Tang H."/>
            <person name="Krishnakumar V."/>
            <person name="Bidwell S."/>
            <person name="Rosen B."/>
            <person name="Chan A."/>
            <person name="Zhou S."/>
            <person name="Gentzbittel L."/>
            <person name="Childs K.L."/>
            <person name="Yandell M."/>
            <person name="Gundlach H."/>
            <person name="Mayer K.F."/>
            <person name="Schwartz D.C."/>
            <person name="Town C.D."/>
        </authorList>
    </citation>
    <scope>GENOME REANNOTATION</scope>
    <source>
        <strain evidence="2 3">cv. Jemalong A17</strain>
    </source>
</reference>
<keyword evidence="3" id="KW-1185">Reference proteome</keyword>
<dbReference type="AlphaFoldDB" id="G7IVQ9"/>
<accession>G7IVQ9</accession>
<reference evidence="1 3" key="1">
    <citation type="journal article" date="2011" name="Nature">
        <title>The Medicago genome provides insight into the evolution of rhizobial symbioses.</title>
        <authorList>
            <person name="Young N.D."/>
            <person name="Debelle F."/>
            <person name="Oldroyd G.E."/>
            <person name="Geurts R."/>
            <person name="Cannon S.B."/>
            <person name="Udvardi M.K."/>
            <person name="Benedito V.A."/>
            <person name="Mayer K.F."/>
            <person name="Gouzy J."/>
            <person name="Schoof H."/>
            <person name="Van de Peer Y."/>
            <person name="Proost S."/>
            <person name="Cook D.R."/>
            <person name="Meyers B.C."/>
            <person name="Spannagl M."/>
            <person name="Cheung F."/>
            <person name="De Mita S."/>
            <person name="Krishnakumar V."/>
            <person name="Gundlach H."/>
            <person name="Zhou S."/>
            <person name="Mudge J."/>
            <person name="Bharti A.K."/>
            <person name="Murray J.D."/>
            <person name="Naoumkina M.A."/>
            <person name="Rosen B."/>
            <person name="Silverstein K.A."/>
            <person name="Tang H."/>
            <person name="Rombauts S."/>
            <person name="Zhao P.X."/>
            <person name="Zhou P."/>
            <person name="Barbe V."/>
            <person name="Bardou P."/>
            <person name="Bechner M."/>
            <person name="Bellec A."/>
            <person name="Berger A."/>
            <person name="Berges H."/>
            <person name="Bidwell S."/>
            <person name="Bisseling T."/>
            <person name="Choisne N."/>
            <person name="Couloux A."/>
            <person name="Denny R."/>
            <person name="Deshpande S."/>
            <person name="Dai X."/>
            <person name="Doyle J.J."/>
            <person name="Dudez A.M."/>
            <person name="Farmer A.D."/>
            <person name="Fouteau S."/>
            <person name="Franken C."/>
            <person name="Gibelin C."/>
            <person name="Gish J."/>
            <person name="Goldstein S."/>
            <person name="Gonzalez A.J."/>
            <person name="Green P.J."/>
            <person name="Hallab A."/>
            <person name="Hartog M."/>
            <person name="Hua A."/>
            <person name="Humphray S.J."/>
            <person name="Jeong D.H."/>
            <person name="Jing Y."/>
            <person name="Jocker A."/>
            <person name="Kenton S.M."/>
            <person name="Kim D.J."/>
            <person name="Klee K."/>
            <person name="Lai H."/>
            <person name="Lang C."/>
            <person name="Lin S."/>
            <person name="Macmil S.L."/>
            <person name="Magdelenat G."/>
            <person name="Matthews L."/>
            <person name="McCorrison J."/>
            <person name="Monaghan E.L."/>
            <person name="Mun J.H."/>
            <person name="Najar F.Z."/>
            <person name="Nicholson C."/>
            <person name="Noirot C."/>
            <person name="O'Bleness M."/>
            <person name="Paule C.R."/>
            <person name="Poulain J."/>
            <person name="Prion F."/>
            <person name="Qin B."/>
            <person name="Qu C."/>
            <person name="Retzel E.F."/>
            <person name="Riddle C."/>
            <person name="Sallet E."/>
            <person name="Samain S."/>
            <person name="Samson N."/>
            <person name="Sanders I."/>
            <person name="Saurat O."/>
            <person name="Scarpelli C."/>
            <person name="Schiex T."/>
            <person name="Segurens B."/>
            <person name="Severin A.J."/>
            <person name="Sherrier D.J."/>
            <person name="Shi R."/>
            <person name="Sims S."/>
            <person name="Singer S.R."/>
            <person name="Sinharoy S."/>
            <person name="Sterck L."/>
            <person name="Viollet A."/>
            <person name="Wang B.B."/>
            <person name="Wang K."/>
            <person name="Wang M."/>
            <person name="Wang X."/>
            <person name="Warfsmann J."/>
            <person name="Weissenbach J."/>
            <person name="White D.D."/>
            <person name="White J.D."/>
            <person name="Wiley G.B."/>
            <person name="Wincker P."/>
            <person name="Xing Y."/>
            <person name="Yang L."/>
            <person name="Yao Z."/>
            <person name="Ying F."/>
            <person name="Zhai J."/>
            <person name="Zhou L."/>
            <person name="Zuber A."/>
            <person name="Denarie J."/>
            <person name="Dixon R.A."/>
            <person name="May G.D."/>
            <person name="Schwartz D.C."/>
            <person name="Rogers J."/>
            <person name="Quetier F."/>
            <person name="Town C.D."/>
            <person name="Roe B.A."/>
        </authorList>
    </citation>
    <scope>NUCLEOTIDE SEQUENCE [LARGE SCALE GENOMIC DNA]</scope>
    <source>
        <strain evidence="1">A17</strain>
        <strain evidence="2 3">cv. Jemalong A17</strain>
    </source>
</reference>
<evidence type="ECO:0000313" key="1">
    <source>
        <dbReference type="EMBL" id="AES68642.1"/>
    </source>
</evidence>
<dbReference type="Proteomes" id="UP000002051">
    <property type="component" value="Chromosome 3"/>
</dbReference>
<dbReference type="HOGENOM" id="CLU_3053366_0_0_1"/>
<dbReference type="EMBL" id="CM001219">
    <property type="protein sequence ID" value="AES68642.1"/>
    <property type="molecule type" value="Genomic_DNA"/>
</dbReference>
<dbReference type="PaxDb" id="3880-AES68642"/>
<proteinExistence type="predicted"/>
<evidence type="ECO:0000313" key="2">
    <source>
        <dbReference type="EnsemblPlants" id="AES68642"/>
    </source>
</evidence>
<name>G7IVQ9_MEDTR</name>
<dbReference type="EnsemblPlants" id="AES68642">
    <property type="protein sequence ID" value="AES68642"/>
    <property type="gene ID" value="MTR_3g011090"/>
</dbReference>
<reference evidence="2" key="3">
    <citation type="submission" date="2015-04" db="UniProtKB">
        <authorList>
            <consortium name="EnsemblPlants"/>
        </authorList>
    </citation>
    <scope>IDENTIFICATION</scope>
    <source>
        <strain evidence="2">cv. Jemalong A17</strain>
    </source>
</reference>
<evidence type="ECO:0000313" key="3">
    <source>
        <dbReference type="Proteomes" id="UP000002051"/>
    </source>
</evidence>
<sequence>MSDSDGLSFIRNLTKLSTFHLSDSGANSAYFAVRIRLDASDVMQAKGRDNCAYF</sequence>
<gene>
    <name evidence="1" type="ordered locus">MTR_3g011090</name>
</gene>
<organism evidence="1 3">
    <name type="scientific">Medicago truncatula</name>
    <name type="common">Barrel medic</name>
    <name type="synonym">Medicago tribuloides</name>
    <dbReference type="NCBI Taxonomy" id="3880"/>
    <lineage>
        <taxon>Eukaryota</taxon>
        <taxon>Viridiplantae</taxon>
        <taxon>Streptophyta</taxon>
        <taxon>Embryophyta</taxon>
        <taxon>Tracheophyta</taxon>
        <taxon>Spermatophyta</taxon>
        <taxon>Magnoliopsida</taxon>
        <taxon>eudicotyledons</taxon>
        <taxon>Gunneridae</taxon>
        <taxon>Pentapetalae</taxon>
        <taxon>rosids</taxon>
        <taxon>fabids</taxon>
        <taxon>Fabales</taxon>
        <taxon>Fabaceae</taxon>
        <taxon>Papilionoideae</taxon>
        <taxon>50 kb inversion clade</taxon>
        <taxon>NPAAA clade</taxon>
        <taxon>Hologalegina</taxon>
        <taxon>IRL clade</taxon>
        <taxon>Trifolieae</taxon>
        <taxon>Medicago</taxon>
    </lineage>
</organism>
<protein>
    <submittedName>
        <fullName evidence="1 2">Uncharacterized protein</fullName>
    </submittedName>
</protein>